<dbReference type="Proteomes" id="UP000019140">
    <property type="component" value="Unassembled WGS sequence"/>
</dbReference>
<dbReference type="Gene3D" id="1.10.640.10">
    <property type="entry name" value="Haem peroxidase domain superfamily, animal type"/>
    <property type="match status" value="1"/>
</dbReference>
<dbReference type="PROSITE" id="PS50292">
    <property type="entry name" value="PEROXIDASE_3"/>
    <property type="match status" value="1"/>
</dbReference>
<dbReference type="PANTHER" id="PTHR11475">
    <property type="entry name" value="OXIDASE/PEROXIDASE"/>
    <property type="match status" value="1"/>
</dbReference>
<comment type="caution">
    <text evidence="5">The sequence shown here is derived from an EMBL/GenBank/DDBJ whole genome shotgun (WGS) entry which is preliminary data.</text>
</comment>
<sequence>MFGRMFPALPPLAATDNQLVKLATAMTEFAPDDPIGDNPGIPAGFTYLGQFIDHDITLDLTPIGRANIDPMAVHNFRTPGPDLDCLYGLGPRVHPFMYQRGQDKDLFLIGETSATPGRGDPSVPVSQPFDLPRGPDGTALIGDPRNDENLVVAQTHLAFLRFHNKVVIQLKAGNLEPIVPGQASRFEAARQLVIWHYHWIVLYDFLRRLIQPSVLDEVLQGGRKFFIYDREPFIPVEFSGAAYRLGHSMVRATYDYNRVFTPKSGGVTPATLELLFLFSGGSGSVVPIPSDWIIDWRRFHEVDASITPGKSRKLDPFVVPPLTDLPEFRNEPDKRLRSLTFRNLKRGVQLGLPSGQWVARQMGMTPLSAAELSTGRDGAAAMANGFRVQTPLWYYILKEAKVQEHGLRLGQVGSRILAEVFAGLIQGDPGSFLNIYPNWKPTLPSATPDDFTMADLLNFTGDVNPIGAEGANGPEPEVSNSARQW</sequence>
<dbReference type="SUPFAM" id="SSF48113">
    <property type="entry name" value="Heme-dependent peroxidases"/>
    <property type="match status" value="1"/>
</dbReference>
<organism evidence="5 6">
    <name type="scientific">Candidatus Entotheonella gemina</name>
    <dbReference type="NCBI Taxonomy" id="1429439"/>
    <lineage>
        <taxon>Bacteria</taxon>
        <taxon>Pseudomonadati</taxon>
        <taxon>Nitrospinota/Tectimicrobiota group</taxon>
        <taxon>Candidatus Tectimicrobiota</taxon>
        <taxon>Candidatus Entotheonellia</taxon>
        <taxon>Candidatus Entotheonellales</taxon>
        <taxon>Candidatus Entotheonellaceae</taxon>
        <taxon>Candidatus Entotheonella</taxon>
    </lineage>
</organism>
<dbReference type="PATRIC" id="fig|1429439.4.peg.795"/>
<accession>W4MFY0</accession>
<dbReference type="HOGENOM" id="CLU_027852_0_0_7"/>
<dbReference type="InterPro" id="IPR010255">
    <property type="entry name" value="Haem_peroxidase_sf"/>
</dbReference>
<evidence type="ECO:0000313" key="6">
    <source>
        <dbReference type="Proteomes" id="UP000019140"/>
    </source>
</evidence>
<dbReference type="Pfam" id="PF03098">
    <property type="entry name" value="An_peroxidase"/>
    <property type="match status" value="1"/>
</dbReference>
<gene>
    <name evidence="5" type="ORF">ETSY2_04655</name>
</gene>
<name>W4MFY0_9BACT</name>
<dbReference type="PANTHER" id="PTHR11475:SF4">
    <property type="entry name" value="CHORION PEROXIDASE"/>
    <property type="match status" value="1"/>
</dbReference>
<evidence type="ECO:0000256" key="3">
    <source>
        <dbReference type="ARBA" id="ARBA00023180"/>
    </source>
</evidence>
<dbReference type="AlphaFoldDB" id="W4MFY0"/>
<evidence type="ECO:0000256" key="4">
    <source>
        <dbReference type="SAM" id="MobiDB-lite"/>
    </source>
</evidence>
<dbReference type="GO" id="GO:0005576">
    <property type="term" value="C:extracellular region"/>
    <property type="evidence" value="ECO:0007669"/>
    <property type="project" value="UniProtKB-SubCell"/>
</dbReference>
<keyword evidence="3" id="KW-0325">Glycoprotein</keyword>
<evidence type="ECO:0000256" key="1">
    <source>
        <dbReference type="ARBA" id="ARBA00004613"/>
    </source>
</evidence>
<proteinExistence type="predicted"/>
<dbReference type="InterPro" id="IPR037120">
    <property type="entry name" value="Haem_peroxidase_sf_animal"/>
</dbReference>
<evidence type="ECO:0000256" key="2">
    <source>
        <dbReference type="ARBA" id="ARBA00022525"/>
    </source>
</evidence>
<feature type="region of interest" description="Disordered" evidence="4">
    <location>
        <begin position="466"/>
        <end position="485"/>
    </location>
</feature>
<dbReference type="EMBL" id="AZHX01000185">
    <property type="protein sequence ID" value="ETX08577.1"/>
    <property type="molecule type" value="Genomic_DNA"/>
</dbReference>
<keyword evidence="6" id="KW-1185">Reference proteome</keyword>
<comment type="subcellular location">
    <subcellularLocation>
        <location evidence="1">Secreted</location>
    </subcellularLocation>
</comment>
<protein>
    <recommendedName>
        <fullName evidence="7">Peroxidase</fullName>
    </recommendedName>
</protein>
<dbReference type="InterPro" id="IPR019791">
    <property type="entry name" value="Haem_peroxidase_animal"/>
</dbReference>
<dbReference type="GO" id="GO:0006979">
    <property type="term" value="P:response to oxidative stress"/>
    <property type="evidence" value="ECO:0007669"/>
    <property type="project" value="InterPro"/>
</dbReference>
<dbReference type="CDD" id="cd09819">
    <property type="entry name" value="An_peroxidase_bacterial_1"/>
    <property type="match status" value="1"/>
</dbReference>
<dbReference type="GO" id="GO:0004601">
    <property type="term" value="F:peroxidase activity"/>
    <property type="evidence" value="ECO:0007669"/>
    <property type="project" value="InterPro"/>
</dbReference>
<dbReference type="GO" id="GO:0020037">
    <property type="term" value="F:heme binding"/>
    <property type="evidence" value="ECO:0007669"/>
    <property type="project" value="InterPro"/>
</dbReference>
<reference evidence="5 6" key="1">
    <citation type="journal article" date="2014" name="Nature">
        <title>An environmental bacterial taxon with a large and distinct metabolic repertoire.</title>
        <authorList>
            <person name="Wilson M.C."/>
            <person name="Mori T."/>
            <person name="Ruckert C."/>
            <person name="Uria A.R."/>
            <person name="Helf M.J."/>
            <person name="Takada K."/>
            <person name="Gernert C."/>
            <person name="Steffens U.A."/>
            <person name="Heycke N."/>
            <person name="Schmitt S."/>
            <person name="Rinke C."/>
            <person name="Helfrich E.J."/>
            <person name="Brachmann A.O."/>
            <person name="Gurgui C."/>
            <person name="Wakimoto T."/>
            <person name="Kracht M."/>
            <person name="Crusemann M."/>
            <person name="Hentschel U."/>
            <person name="Abe I."/>
            <person name="Matsunaga S."/>
            <person name="Kalinowski J."/>
            <person name="Takeyama H."/>
            <person name="Piel J."/>
        </authorList>
    </citation>
    <scope>NUCLEOTIDE SEQUENCE [LARGE SCALE GENOMIC DNA]</scope>
    <source>
        <strain evidence="6">TSY2</strain>
    </source>
</reference>
<evidence type="ECO:0008006" key="7">
    <source>
        <dbReference type="Google" id="ProtNLM"/>
    </source>
</evidence>
<keyword evidence="2" id="KW-0964">Secreted</keyword>
<evidence type="ECO:0000313" key="5">
    <source>
        <dbReference type="EMBL" id="ETX08577.1"/>
    </source>
</evidence>